<feature type="transmembrane region" description="Helical" evidence="7">
    <location>
        <begin position="45"/>
        <end position="62"/>
    </location>
</feature>
<dbReference type="PANTHER" id="PTHR30576:SF21">
    <property type="entry name" value="UDP-GLUCOSE:UNDECAPRENYL-PHOSPHATE GLUCOSE-1-PHOSPHATE TRANSFERASE"/>
    <property type="match status" value="1"/>
</dbReference>
<dbReference type="NCBIfam" id="TIGR03025">
    <property type="entry name" value="EPS_sugtrans"/>
    <property type="match status" value="1"/>
</dbReference>
<organism evidence="9 10">
    <name type="scientific">Desulfovibrio psychrotolerans</name>
    <dbReference type="NCBI Taxonomy" id="415242"/>
    <lineage>
        <taxon>Bacteria</taxon>
        <taxon>Pseudomonadati</taxon>
        <taxon>Thermodesulfobacteriota</taxon>
        <taxon>Desulfovibrionia</taxon>
        <taxon>Desulfovibrionales</taxon>
        <taxon>Desulfovibrionaceae</taxon>
        <taxon>Desulfovibrio</taxon>
    </lineage>
</organism>
<keyword evidence="4 7" id="KW-0812">Transmembrane</keyword>
<dbReference type="InterPro" id="IPR017475">
    <property type="entry name" value="EPS_sugar_tfrase"/>
</dbReference>
<comment type="subcellular location">
    <subcellularLocation>
        <location evidence="1">Membrane</location>
        <topology evidence="1">Multi-pass membrane protein</topology>
    </subcellularLocation>
</comment>
<dbReference type="InterPro" id="IPR017464">
    <property type="entry name" value="Sugar_tfrase_EpsB_2"/>
</dbReference>
<accession>A0A7J0BWG7</accession>
<evidence type="ECO:0000259" key="8">
    <source>
        <dbReference type="Pfam" id="PF02397"/>
    </source>
</evidence>
<dbReference type="Pfam" id="PF02397">
    <property type="entry name" value="Bac_transf"/>
    <property type="match status" value="1"/>
</dbReference>
<feature type="transmembrane region" description="Helical" evidence="7">
    <location>
        <begin position="268"/>
        <end position="289"/>
    </location>
</feature>
<feature type="transmembrane region" description="Helical" evidence="7">
    <location>
        <begin position="104"/>
        <end position="122"/>
    </location>
</feature>
<sequence length="451" mass="50893">MTTFAAMAFLRDSVIYIAALLLCILLAMPDSRFPHMLMEANGQQLLMLGAIILVTSCAVQVMQRVAGEFISSRIVGTGLSVIIAINLLLVLHSTTGMFEGLEKAAVILVCLFAVFKLLWQLAGQYWRLIPGLVSRVVLVGNGELFNEMRTLIANSNGRFVLRDVIECQPLLDACGRSLRVGSRDILHKAREVKADTVVVSLAERRGAFPLQDMLDCKLSGMAVLDAQQFYELVNRKLMLEKITPSWFIFASGFRINGFRRGVKRGLDIVMALTGLIITAPFLPFIALAIKLESPGDVLFRQIRTGYADREFVIFKFRTMRHDAEKHSGAVWAKENDPRITRLGRFLRKTRIDEIPQLINVLTGDMSIVGPRPERPEFIRTLREKVPYYSERHFVKPGITGWAQVCYPYGSSVEDALEKLRYDLYYIKNYSLAFDFLIIFKTVGVVINKMGR</sequence>
<feature type="transmembrane region" description="Helical" evidence="7">
    <location>
        <begin position="74"/>
        <end position="92"/>
    </location>
</feature>
<dbReference type="NCBIfam" id="TIGR03013">
    <property type="entry name" value="EpsB_2"/>
    <property type="match status" value="1"/>
</dbReference>
<dbReference type="InterPro" id="IPR003362">
    <property type="entry name" value="Bact_transf"/>
</dbReference>
<gene>
    <name evidence="9" type="ORF">DSM19430T_20080</name>
</gene>
<evidence type="ECO:0000256" key="5">
    <source>
        <dbReference type="ARBA" id="ARBA00022989"/>
    </source>
</evidence>
<dbReference type="PANTHER" id="PTHR30576">
    <property type="entry name" value="COLANIC BIOSYNTHESIS UDP-GLUCOSE LIPID CARRIER TRANSFERASE"/>
    <property type="match status" value="1"/>
</dbReference>
<feature type="domain" description="Bacterial sugar transferase" evidence="8">
    <location>
        <begin position="263"/>
        <end position="446"/>
    </location>
</feature>
<proteinExistence type="inferred from homology"/>
<reference evidence="9 10" key="1">
    <citation type="submission" date="2020-05" db="EMBL/GenBank/DDBJ databases">
        <title>Draft genome sequence of Desulfovibrio psychrotolerans JS1T.</title>
        <authorList>
            <person name="Ueno A."/>
            <person name="Tamazawa S."/>
            <person name="Tamamura S."/>
            <person name="Murakami T."/>
            <person name="Kiyama T."/>
            <person name="Inomata H."/>
            <person name="Amano Y."/>
            <person name="Miyakawa K."/>
            <person name="Tamaki H."/>
            <person name="Naganuma T."/>
            <person name="Kaneko K."/>
        </authorList>
    </citation>
    <scope>NUCLEOTIDE SEQUENCE [LARGE SCALE GENOMIC DNA]</scope>
    <source>
        <strain evidence="9 10">JS1</strain>
    </source>
</reference>
<comment type="similarity">
    <text evidence="2">Belongs to the bacterial sugar transferase family.</text>
</comment>
<dbReference type="EMBL" id="BLVP01000008">
    <property type="protein sequence ID" value="GFM37324.1"/>
    <property type="molecule type" value="Genomic_DNA"/>
</dbReference>
<evidence type="ECO:0000313" key="10">
    <source>
        <dbReference type="Proteomes" id="UP000503820"/>
    </source>
</evidence>
<keyword evidence="6 7" id="KW-0472">Membrane</keyword>
<evidence type="ECO:0000256" key="2">
    <source>
        <dbReference type="ARBA" id="ARBA00006464"/>
    </source>
</evidence>
<evidence type="ECO:0000256" key="3">
    <source>
        <dbReference type="ARBA" id="ARBA00022679"/>
    </source>
</evidence>
<dbReference type="AlphaFoldDB" id="A0A7J0BWG7"/>
<evidence type="ECO:0000313" key="9">
    <source>
        <dbReference type="EMBL" id="GFM37324.1"/>
    </source>
</evidence>
<name>A0A7J0BWG7_9BACT</name>
<evidence type="ECO:0000256" key="1">
    <source>
        <dbReference type="ARBA" id="ARBA00004141"/>
    </source>
</evidence>
<evidence type="ECO:0000256" key="7">
    <source>
        <dbReference type="SAM" id="Phobius"/>
    </source>
</evidence>
<evidence type="ECO:0000256" key="6">
    <source>
        <dbReference type="ARBA" id="ARBA00023136"/>
    </source>
</evidence>
<dbReference type="Proteomes" id="UP000503820">
    <property type="component" value="Unassembled WGS sequence"/>
</dbReference>
<keyword evidence="3 9" id="KW-0808">Transferase</keyword>
<evidence type="ECO:0000256" key="4">
    <source>
        <dbReference type="ARBA" id="ARBA00022692"/>
    </source>
</evidence>
<dbReference type="GO" id="GO:0016020">
    <property type="term" value="C:membrane"/>
    <property type="evidence" value="ECO:0007669"/>
    <property type="project" value="UniProtKB-SubCell"/>
</dbReference>
<keyword evidence="5 7" id="KW-1133">Transmembrane helix</keyword>
<protein>
    <submittedName>
        <fullName evidence="9">Glycosyl transferase</fullName>
    </submittedName>
</protein>
<dbReference type="GO" id="GO:0009242">
    <property type="term" value="P:colanic acid biosynthetic process"/>
    <property type="evidence" value="ECO:0007669"/>
    <property type="project" value="TreeGrafter"/>
</dbReference>
<dbReference type="GO" id="GO:0089702">
    <property type="term" value="F:undecaprenyl-phosphate glucose phosphotransferase activity"/>
    <property type="evidence" value="ECO:0007669"/>
    <property type="project" value="TreeGrafter"/>
</dbReference>
<keyword evidence="10" id="KW-1185">Reference proteome</keyword>
<dbReference type="RefSeq" id="WP_274602457.1">
    <property type="nucleotide sequence ID" value="NZ_BLVP01000008.1"/>
</dbReference>
<comment type="caution">
    <text evidence="9">The sequence shown here is derived from an EMBL/GenBank/DDBJ whole genome shotgun (WGS) entry which is preliminary data.</text>
</comment>